<feature type="region of interest" description="Disordered" evidence="2">
    <location>
        <begin position="1"/>
        <end position="65"/>
    </location>
</feature>
<dbReference type="OrthoDB" id="420046at2759"/>
<dbReference type="SUPFAM" id="SSF46458">
    <property type="entry name" value="Globin-like"/>
    <property type="match status" value="1"/>
</dbReference>
<dbReference type="Pfam" id="PF00042">
    <property type="entry name" value="Globin"/>
    <property type="match status" value="1"/>
</dbReference>
<evidence type="ECO:0000313" key="4">
    <source>
        <dbReference type="EMBL" id="TFJ81974.1"/>
    </source>
</evidence>
<feature type="compositionally biased region" description="Low complexity" evidence="2">
    <location>
        <begin position="1013"/>
        <end position="1025"/>
    </location>
</feature>
<dbReference type="Gene3D" id="3.90.1150.10">
    <property type="entry name" value="Aspartate Aminotransferase, domain 1"/>
    <property type="match status" value="1"/>
</dbReference>
<feature type="region of interest" description="Disordered" evidence="2">
    <location>
        <begin position="1348"/>
        <end position="1386"/>
    </location>
</feature>
<dbReference type="Proteomes" id="UP000355283">
    <property type="component" value="Unassembled WGS sequence"/>
</dbReference>
<feature type="compositionally biased region" description="Basic and acidic residues" evidence="2">
    <location>
        <begin position="893"/>
        <end position="914"/>
    </location>
</feature>
<feature type="region of interest" description="Disordered" evidence="2">
    <location>
        <begin position="1076"/>
        <end position="1133"/>
    </location>
</feature>
<sequence>MMEVEEEVASPSLPPASQPTPPSAHIQKHNHPGRNVKNGLVNFLQGQPSTGQGQREGRPAGSKAIGEIHGCKMEKRRRQGDGDRECSYRTFYELLEEKEALGELLMQRTLRNGGNPPDIVREIQLSLLGRLRPFASPLGGRRPIVYADWTASGRSLRFIEDFICEEVMPFYGNTHTTTSVTGLQTTLYRQEARRLIAAAINAHIGGEGGANEQAEDVLFFCGSGSTGAVMKLIHVLNLNNWRQLQEQHRQQQEKRQHQQQAQPQPQQEREPPHQLHLPFPCPSPRASQQIPEERGGPEPAQYEEGKRRVEKNLNGSSRRHHPAQQSRPQEPHQRMPGRGDSGRPVIFSCPFGHHSNMLPWRETGCKIVNVRADGRRGLDMRHLELMLRKYQHRFLKIGAFTAASNITGICLDVPAITALLHRYGALAFWDYATAAPYLKMDMNASSRDGGTMLGSQGPARSEGEEIGPAGSPPGPPPSLLPNARPNYKIDALYLSGHKLVGGPGTPGVLVVKKFLVQNDVPERPGGGTVFFVKDHSHRYLSNQVEREEGGTPDILGSIRLGLCFGLKERVGATYATERGALFAKKTLESFCSNRNIVVLGDFQSPRLPIFSFLIRHGPSFLHYNFVCALLNDLFGIQSRGGCQCAGPYGQRLLGLSPDASDAYEQALLEHLEVLRPGFSRLSLTYYHSDPEVDYIISAVHFVADHGFKFLPFYRCNERTGEWRYHTQFGSAPGRRWLASCTYGMGRERKGGQVGLAHTSGGEQEQKEEKEEERKERVPNVNDDDKEGMDMMEDGEEKARCSRKTQEKVSAAVAEWGCESEVELFGMLMEEAEALTEALPDPPAPSFPSALRPEHEHLRFFVWPWEVVIEGEGTKGSSDRAVGEASNSGVEEGEQGRTLRKKEERKTTIIEKGEASQENDAQRLPTLSFGPITSDPCVPIPPSRLPGPAPTYGPGYFRPLQVTGVRESPRYQYRELLFENLTEHTRNSSRSSLCSSRHGLSGLGSSLASWNSTAAGSVASSPGMSPSPSPSWRMRALSLGNDSPSLSGWHSQSQLLVEGTFLPSFCYTSSVSPNHPQVQYRKGHGGEGCRAGFGDSTPSRKRSHGGNEKGPSAGEDRGRCTPTSPSLLTRRPSHGQLSMLAENLKRIATGGHHLPQQPPRSVLHPDEGQQKQHLNSPYHQSAPVESPCTTASDATYQGEQPGAVPQDLVRGHDWSRSDHGGSSQEGQRGGATTTHMASNDGASTPIPFQCRQRTPSMRPTVPSSCPQMHHLRHQHPHAQRPHAQKQQFEQSQHQQQPHQQQEQQQQGNPPKPSIQSTVKGPGTSSAPTFGHPHVSCPVGAASAFSACAPSGSLMSSSSTTTATSTSSSLLSSPPPPPPPPPPHRTEKLTFYTHAGGVLGPQAIQLVQSSFEVIKPAGDAFCTCFYDRLFSQHPELETHFRYTDMKHQHASLLSALVLVIQELLDPSSLRSRLLQLGKRHFYYGASPAHYGHVGAAMLWALSTHLGERMTQEIHEAWSDTISFIATVMIEGGKLEEEAVNLAQEESERGIRRLKEEAEMAQTMVKESHATI</sequence>
<dbReference type="Gene3D" id="3.40.640.10">
    <property type="entry name" value="Type I PLP-dependent aspartate aminotransferase-like (Major domain)"/>
    <property type="match status" value="1"/>
</dbReference>
<dbReference type="Pfam" id="PF00266">
    <property type="entry name" value="Aminotran_5"/>
    <property type="match status" value="2"/>
</dbReference>
<dbReference type="InterPro" id="IPR015424">
    <property type="entry name" value="PyrdxlP-dep_Trfase"/>
</dbReference>
<feature type="region of interest" description="Disordered" evidence="2">
    <location>
        <begin position="1013"/>
        <end position="1035"/>
    </location>
</feature>
<evidence type="ECO:0000256" key="2">
    <source>
        <dbReference type="SAM" id="MobiDB-lite"/>
    </source>
</evidence>
<reference evidence="4 5" key="1">
    <citation type="submission" date="2019-01" db="EMBL/GenBank/DDBJ databases">
        <title>Nuclear Genome Assembly of the Microalgal Biofuel strain Nannochloropsis salina CCMP1776.</title>
        <authorList>
            <person name="Hovde B."/>
        </authorList>
    </citation>
    <scope>NUCLEOTIDE SEQUENCE [LARGE SCALE GENOMIC DNA]</scope>
    <source>
        <strain evidence="4 5">CCMP1776</strain>
    </source>
</reference>
<dbReference type="GO" id="GO:0019825">
    <property type="term" value="F:oxygen binding"/>
    <property type="evidence" value="ECO:0007669"/>
    <property type="project" value="InterPro"/>
</dbReference>
<feature type="region of interest" description="Disordered" evidence="2">
    <location>
        <begin position="1149"/>
        <end position="1330"/>
    </location>
</feature>
<name>A0A4D9CTR8_9STRA</name>
<gene>
    <name evidence="4" type="ORF">NSK_006642</name>
</gene>
<feature type="compositionally biased region" description="Polar residues" evidence="2">
    <location>
        <begin position="1312"/>
        <end position="1326"/>
    </location>
</feature>
<protein>
    <recommendedName>
        <fullName evidence="3">Globin domain-containing protein</fullName>
    </recommendedName>
</protein>
<evidence type="ECO:0000256" key="1">
    <source>
        <dbReference type="SAM" id="Coils"/>
    </source>
</evidence>
<feature type="compositionally biased region" description="Pro residues" evidence="2">
    <location>
        <begin position="470"/>
        <end position="479"/>
    </location>
</feature>
<dbReference type="InterPro" id="IPR012292">
    <property type="entry name" value="Globin/Proto"/>
</dbReference>
<feature type="coiled-coil region" evidence="1">
    <location>
        <begin position="1541"/>
        <end position="1568"/>
    </location>
</feature>
<feature type="compositionally biased region" description="Polar residues" evidence="2">
    <location>
        <begin position="44"/>
        <end position="53"/>
    </location>
</feature>
<dbReference type="InterPro" id="IPR015421">
    <property type="entry name" value="PyrdxlP-dep_Trfase_major"/>
</dbReference>
<feature type="compositionally biased region" description="Basic and acidic residues" evidence="2">
    <location>
        <begin position="1208"/>
        <end position="1218"/>
    </location>
</feature>
<dbReference type="PANTHER" id="PTHR43686">
    <property type="entry name" value="SULFURTRANSFERASE-RELATED"/>
    <property type="match status" value="1"/>
</dbReference>
<proteinExistence type="predicted"/>
<feature type="region of interest" description="Disordered" evidence="2">
    <location>
        <begin position="873"/>
        <end position="921"/>
    </location>
</feature>
<keyword evidence="5" id="KW-1185">Reference proteome</keyword>
<feature type="compositionally biased region" description="Polar residues" evidence="2">
    <location>
        <begin position="1186"/>
        <end position="1197"/>
    </location>
</feature>
<dbReference type="InterPro" id="IPR009050">
    <property type="entry name" value="Globin-like_sf"/>
</dbReference>
<dbReference type="SUPFAM" id="SSF53383">
    <property type="entry name" value="PLP-dependent transferases"/>
    <property type="match status" value="2"/>
</dbReference>
<dbReference type="EMBL" id="SDOX01000121">
    <property type="protein sequence ID" value="TFJ81974.1"/>
    <property type="molecule type" value="Genomic_DNA"/>
</dbReference>
<dbReference type="PANTHER" id="PTHR43686:SF1">
    <property type="entry name" value="AMINOTRAN_5 DOMAIN-CONTAINING PROTEIN"/>
    <property type="match status" value="1"/>
</dbReference>
<feature type="compositionally biased region" description="Basic and acidic residues" evidence="2">
    <location>
        <begin position="763"/>
        <end position="777"/>
    </location>
</feature>
<dbReference type="InterPro" id="IPR015422">
    <property type="entry name" value="PyrdxlP-dep_Trfase_small"/>
</dbReference>
<dbReference type="GO" id="GO:0020037">
    <property type="term" value="F:heme binding"/>
    <property type="evidence" value="ECO:0007669"/>
    <property type="project" value="InterPro"/>
</dbReference>
<feature type="domain" description="Globin" evidence="3">
    <location>
        <begin position="1396"/>
        <end position="1531"/>
    </location>
</feature>
<feature type="compositionally biased region" description="Basic and acidic residues" evidence="2">
    <location>
        <begin position="246"/>
        <end position="256"/>
    </location>
</feature>
<feature type="compositionally biased region" description="Low complexity" evidence="2">
    <location>
        <begin position="1283"/>
        <end position="1305"/>
    </location>
</feature>
<feature type="region of interest" description="Disordered" evidence="2">
    <location>
        <begin position="246"/>
        <end position="343"/>
    </location>
</feature>
<feature type="compositionally biased region" description="Polar residues" evidence="2">
    <location>
        <begin position="1219"/>
        <end position="1241"/>
    </location>
</feature>
<feature type="compositionally biased region" description="Pro residues" evidence="2">
    <location>
        <begin position="12"/>
        <end position="22"/>
    </location>
</feature>
<evidence type="ECO:0000259" key="3">
    <source>
        <dbReference type="PROSITE" id="PS01033"/>
    </source>
</evidence>
<feature type="compositionally biased region" description="Polar residues" evidence="2">
    <location>
        <begin position="1250"/>
        <end position="1265"/>
    </location>
</feature>
<feature type="region of interest" description="Disordered" evidence="2">
    <location>
        <begin position="749"/>
        <end position="789"/>
    </location>
</feature>
<feature type="region of interest" description="Disordered" evidence="2">
    <location>
        <begin position="448"/>
        <end position="481"/>
    </location>
</feature>
<feature type="compositionally biased region" description="Low complexity" evidence="2">
    <location>
        <begin position="1348"/>
        <end position="1370"/>
    </location>
</feature>
<feature type="compositionally biased region" description="Basic residues" evidence="2">
    <location>
        <begin position="1268"/>
        <end position="1282"/>
    </location>
</feature>
<accession>A0A4D9CTR8</accession>
<dbReference type="InterPro" id="IPR000192">
    <property type="entry name" value="Aminotrans_V_dom"/>
</dbReference>
<dbReference type="InterPro" id="IPR000971">
    <property type="entry name" value="Globin"/>
</dbReference>
<keyword evidence="1" id="KW-0175">Coiled coil</keyword>
<organism evidence="4 5">
    <name type="scientific">Nannochloropsis salina CCMP1776</name>
    <dbReference type="NCBI Taxonomy" id="1027361"/>
    <lineage>
        <taxon>Eukaryota</taxon>
        <taxon>Sar</taxon>
        <taxon>Stramenopiles</taxon>
        <taxon>Ochrophyta</taxon>
        <taxon>Eustigmatophyceae</taxon>
        <taxon>Eustigmatales</taxon>
        <taxon>Monodopsidaceae</taxon>
        <taxon>Microchloropsis</taxon>
        <taxon>Microchloropsis salina</taxon>
    </lineage>
</organism>
<feature type="compositionally biased region" description="Pro residues" evidence="2">
    <location>
        <begin position="1371"/>
        <end position="1381"/>
    </location>
</feature>
<comment type="caution">
    <text evidence="4">The sequence shown here is derived from an EMBL/GenBank/DDBJ whole genome shotgun (WGS) entry which is preliminary data.</text>
</comment>
<dbReference type="Gene3D" id="1.10.490.10">
    <property type="entry name" value="Globins"/>
    <property type="match status" value="1"/>
</dbReference>
<evidence type="ECO:0000313" key="5">
    <source>
        <dbReference type="Proteomes" id="UP000355283"/>
    </source>
</evidence>
<dbReference type="PROSITE" id="PS01033">
    <property type="entry name" value="GLOBIN"/>
    <property type="match status" value="1"/>
</dbReference>